<keyword evidence="1" id="KW-0805">Transcription regulation</keyword>
<evidence type="ECO:0000313" key="6">
    <source>
        <dbReference type="Proteomes" id="UP000186890"/>
    </source>
</evidence>
<name>A0A1Q8E5W0_9STRE</name>
<dbReference type="SUPFAM" id="SSF46785">
    <property type="entry name" value="Winged helix' DNA-binding domain"/>
    <property type="match status" value="1"/>
</dbReference>
<dbReference type="Proteomes" id="UP000186890">
    <property type="component" value="Unassembled WGS sequence"/>
</dbReference>
<dbReference type="InterPro" id="IPR050679">
    <property type="entry name" value="Bact_HTH_transcr_reg"/>
</dbReference>
<sequence>MRDTSTKQSLYYQLFDSLVEYIQNELSPNDQLPTEKEIGEEYSVSRTTVRLAMQELENRSYIYRIQGKGSFVSSLKQENHNSFYSLDFKNHYDGLESSDFSTNIISFSKIEAPLALKQLFGLHHPSTLLKIQLEHQLNAEVIAKETIIIKEHCFPFLTADYLSEFGFDQAIRDGEILIKAIEESYDITSFSSTSPVNDALKLKKSFYSHNNELILISTRTILIHQFAYTNFLWSNQ</sequence>
<comment type="caution">
    <text evidence="5">The sequence shown here is derived from an EMBL/GenBank/DDBJ whole genome shotgun (WGS) entry which is preliminary data.</text>
</comment>
<evidence type="ECO:0000256" key="3">
    <source>
        <dbReference type="ARBA" id="ARBA00023163"/>
    </source>
</evidence>
<dbReference type="Pfam" id="PF00392">
    <property type="entry name" value="GntR"/>
    <property type="match status" value="1"/>
</dbReference>
<dbReference type="Gene3D" id="1.10.10.10">
    <property type="entry name" value="Winged helix-like DNA-binding domain superfamily/Winged helix DNA-binding domain"/>
    <property type="match status" value="1"/>
</dbReference>
<dbReference type="GO" id="GO:0045892">
    <property type="term" value="P:negative regulation of DNA-templated transcription"/>
    <property type="evidence" value="ECO:0007669"/>
    <property type="project" value="TreeGrafter"/>
</dbReference>
<dbReference type="GO" id="GO:0003700">
    <property type="term" value="F:DNA-binding transcription factor activity"/>
    <property type="evidence" value="ECO:0007669"/>
    <property type="project" value="InterPro"/>
</dbReference>
<evidence type="ECO:0000313" key="5">
    <source>
        <dbReference type="EMBL" id="OLF47164.1"/>
    </source>
</evidence>
<dbReference type="OrthoDB" id="9815017at2"/>
<dbReference type="PROSITE" id="PS50949">
    <property type="entry name" value="HTH_GNTR"/>
    <property type="match status" value="1"/>
</dbReference>
<gene>
    <name evidence="5" type="ORF">BU202_08765</name>
</gene>
<dbReference type="InterPro" id="IPR028978">
    <property type="entry name" value="Chorismate_lyase_/UTRA_dom_sf"/>
</dbReference>
<dbReference type="SMART" id="SM00345">
    <property type="entry name" value="HTH_GNTR"/>
    <property type="match status" value="1"/>
</dbReference>
<dbReference type="GO" id="GO:0003677">
    <property type="term" value="F:DNA binding"/>
    <property type="evidence" value="ECO:0007669"/>
    <property type="project" value="UniProtKB-KW"/>
</dbReference>
<evidence type="ECO:0000259" key="4">
    <source>
        <dbReference type="PROSITE" id="PS50949"/>
    </source>
</evidence>
<dbReference type="PANTHER" id="PTHR44846">
    <property type="entry name" value="MANNOSYL-D-GLYCERATE TRANSPORT/METABOLISM SYSTEM REPRESSOR MNGR-RELATED"/>
    <property type="match status" value="1"/>
</dbReference>
<proteinExistence type="predicted"/>
<protein>
    <recommendedName>
        <fullName evidence="4">HTH gntR-type domain-containing protein</fullName>
    </recommendedName>
</protein>
<evidence type="ECO:0000256" key="1">
    <source>
        <dbReference type="ARBA" id="ARBA00023015"/>
    </source>
</evidence>
<dbReference type="EMBL" id="MSJM01000008">
    <property type="protein sequence ID" value="OLF47164.1"/>
    <property type="molecule type" value="Genomic_DNA"/>
</dbReference>
<dbReference type="InterPro" id="IPR036388">
    <property type="entry name" value="WH-like_DNA-bd_sf"/>
</dbReference>
<dbReference type="PANTHER" id="PTHR44846:SF1">
    <property type="entry name" value="MANNOSYL-D-GLYCERATE TRANSPORT_METABOLISM SYSTEM REPRESSOR MNGR-RELATED"/>
    <property type="match status" value="1"/>
</dbReference>
<dbReference type="CDD" id="cd07377">
    <property type="entry name" value="WHTH_GntR"/>
    <property type="match status" value="1"/>
</dbReference>
<dbReference type="InterPro" id="IPR000524">
    <property type="entry name" value="Tscrpt_reg_HTH_GntR"/>
</dbReference>
<accession>A0A1Q8E5W0</accession>
<organism evidence="5 6">
    <name type="scientific">Streptococcus cuniculi</name>
    <dbReference type="NCBI Taxonomy" id="1432788"/>
    <lineage>
        <taxon>Bacteria</taxon>
        <taxon>Bacillati</taxon>
        <taxon>Bacillota</taxon>
        <taxon>Bacilli</taxon>
        <taxon>Lactobacillales</taxon>
        <taxon>Streptococcaceae</taxon>
        <taxon>Streptococcus</taxon>
    </lineage>
</organism>
<feature type="domain" description="HTH gntR-type" evidence="4">
    <location>
        <begin position="8"/>
        <end position="75"/>
    </location>
</feature>
<dbReference type="InterPro" id="IPR036390">
    <property type="entry name" value="WH_DNA-bd_sf"/>
</dbReference>
<dbReference type="PRINTS" id="PR00035">
    <property type="entry name" value="HTHGNTR"/>
</dbReference>
<dbReference type="Gene3D" id="3.40.1410.10">
    <property type="entry name" value="Chorismate lyase-like"/>
    <property type="match status" value="1"/>
</dbReference>
<keyword evidence="2" id="KW-0238">DNA-binding</keyword>
<dbReference type="RefSeq" id="WP_075105405.1">
    <property type="nucleotide sequence ID" value="NZ_MSJM01000008.1"/>
</dbReference>
<evidence type="ECO:0000256" key="2">
    <source>
        <dbReference type="ARBA" id="ARBA00023125"/>
    </source>
</evidence>
<keyword evidence="6" id="KW-1185">Reference proteome</keyword>
<keyword evidence="3" id="KW-0804">Transcription</keyword>
<dbReference type="AlphaFoldDB" id="A0A1Q8E5W0"/>
<dbReference type="SUPFAM" id="SSF64288">
    <property type="entry name" value="Chorismate lyase-like"/>
    <property type="match status" value="1"/>
</dbReference>
<reference evidence="6" key="1">
    <citation type="submission" date="2016-12" db="EMBL/GenBank/DDBJ databases">
        <authorList>
            <person name="Gulvik C.A."/>
        </authorList>
    </citation>
    <scope>NUCLEOTIDE SEQUENCE [LARGE SCALE GENOMIC DNA]</scope>
    <source>
        <strain evidence="6">NED12-00049-6B</strain>
    </source>
</reference>